<dbReference type="SUPFAM" id="SSF57701">
    <property type="entry name" value="Zn2/Cys6 DNA-binding domain"/>
    <property type="match status" value="1"/>
</dbReference>
<gene>
    <name evidence="4" type="ORF">P154DRAFT_575512</name>
</gene>
<dbReference type="PROSITE" id="PS00463">
    <property type="entry name" value="ZN2_CY6_FUNGAL_1"/>
    <property type="match status" value="1"/>
</dbReference>
<dbReference type="Pfam" id="PF11951">
    <property type="entry name" value="Fungal_trans_2"/>
    <property type="match status" value="1"/>
</dbReference>
<evidence type="ECO:0000313" key="4">
    <source>
        <dbReference type="EMBL" id="KAF2000801.1"/>
    </source>
</evidence>
<dbReference type="GO" id="GO:0005634">
    <property type="term" value="C:nucleus"/>
    <property type="evidence" value="ECO:0007669"/>
    <property type="project" value="UniProtKB-SubCell"/>
</dbReference>
<dbReference type="OrthoDB" id="5130013at2759"/>
<evidence type="ECO:0000259" key="3">
    <source>
        <dbReference type="PROSITE" id="PS50048"/>
    </source>
</evidence>
<dbReference type="SMART" id="SM00066">
    <property type="entry name" value="GAL4"/>
    <property type="match status" value="1"/>
</dbReference>
<dbReference type="PANTHER" id="PTHR37534:SF39">
    <property type="entry name" value="TRANSCRIPTION FACTOR DOMAIN-CONTAINING PROTEIN"/>
    <property type="match status" value="1"/>
</dbReference>
<comment type="subcellular location">
    <subcellularLocation>
        <location evidence="1">Nucleus</location>
    </subcellularLocation>
</comment>
<dbReference type="GO" id="GO:0000976">
    <property type="term" value="F:transcription cis-regulatory region binding"/>
    <property type="evidence" value="ECO:0007669"/>
    <property type="project" value="TreeGrafter"/>
</dbReference>
<dbReference type="GO" id="GO:0008270">
    <property type="term" value="F:zinc ion binding"/>
    <property type="evidence" value="ECO:0007669"/>
    <property type="project" value="InterPro"/>
</dbReference>
<dbReference type="AlphaFoldDB" id="A0A6A5WKX5"/>
<evidence type="ECO:0000256" key="1">
    <source>
        <dbReference type="ARBA" id="ARBA00004123"/>
    </source>
</evidence>
<dbReference type="PROSITE" id="PS50048">
    <property type="entry name" value="ZN2_CY6_FUNGAL_2"/>
    <property type="match status" value="1"/>
</dbReference>
<dbReference type="CDD" id="cd00067">
    <property type="entry name" value="GAL4"/>
    <property type="match status" value="1"/>
</dbReference>
<dbReference type="EMBL" id="ML977586">
    <property type="protein sequence ID" value="KAF2000801.1"/>
    <property type="molecule type" value="Genomic_DNA"/>
</dbReference>
<name>A0A6A5WKX5_9PLEO</name>
<keyword evidence="5" id="KW-1185">Reference proteome</keyword>
<evidence type="ECO:0000256" key="2">
    <source>
        <dbReference type="ARBA" id="ARBA00023242"/>
    </source>
</evidence>
<dbReference type="PANTHER" id="PTHR37534">
    <property type="entry name" value="TRANSCRIPTIONAL ACTIVATOR PROTEIN UGA3"/>
    <property type="match status" value="1"/>
</dbReference>
<dbReference type="Proteomes" id="UP000799779">
    <property type="component" value="Unassembled WGS sequence"/>
</dbReference>
<dbReference type="InterPro" id="IPR036864">
    <property type="entry name" value="Zn2-C6_fun-type_DNA-bd_sf"/>
</dbReference>
<accession>A0A6A5WKX5</accession>
<protein>
    <recommendedName>
        <fullName evidence="3">Zn(2)-C6 fungal-type domain-containing protein</fullName>
    </recommendedName>
</protein>
<dbReference type="InterPro" id="IPR001138">
    <property type="entry name" value="Zn2Cys6_DnaBD"/>
</dbReference>
<dbReference type="GO" id="GO:0000981">
    <property type="term" value="F:DNA-binding transcription factor activity, RNA polymerase II-specific"/>
    <property type="evidence" value="ECO:0007669"/>
    <property type="project" value="InterPro"/>
</dbReference>
<dbReference type="GO" id="GO:0045944">
    <property type="term" value="P:positive regulation of transcription by RNA polymerase II"/>
    <property type="evidence" value="ECO:0007669"/>
    <property type="project" value="TreeGrafter"/>
</dbReference>
<dbReference type="Gene3D" id="4.10.240.10">
    <property type="entry name" value="Zn(2)-C6 fungal-type DNA-binding domain"/>
    <property type="match status" value="1"/>
</dbReference>
<feature type="domain" description="Zn(2)-C6 fungal-type" evidence="3">
    <location>
        <begin position="5"/>
        <end position="33"/>
    </location>
</feature>
<reference evidence="4" key="1">
    <citation type="journal article" date="2020" name="Stud. Mycol.">
        <title>101 Dothideomycetes genomes: a test case for predicting lifestyles and emergence of pathogens.</title>
        <authorList>
            <person name="Haridas S."/>
            <person name="Albert R."/>
            <person name="Binder M."/>
            <person name="Bloem J."/>
            <person name="Labutti K."/>
            <person name="Salamov A."/>
            <person name="Andreopoulos B."/>
            <person name="Baker S."/>
            <person name="Barry K."/>
            <person name="Bills G."/>
            <person name="Bluhm B."/>
            <person name="Cannon C."/>
            <person name="Castanera R."/>
            <person name="Culley D."/>
            <person name="Daum C."/>
            <person name="Ezra D."/>
            <person name="Gonzalez J."/>
            <person name="Henrissat B."/>
            <person name="Kuo A."/>
            <person name="Liang C."/>
            <person name="Lipzen A."/>
            <person name="Lutzoni F."/>
            <person name="Magnuson J."/>
            <person name="Mondo S."/>
            <person name="Nolan M."/>
            <person name="Ohm R."/>
            <person name="Pangilinan J."/>
            <person name="Park H.-J."/>
            <person name="Ramirez L."/>
            <person name="Alfaro M."/>
            <person name="Sun H."/>
            <person name="Tritt A."/>
            <person name="Yoshinaga Y."/>
            <person name="Zwiers L.-H."/>
            <person name="Turgeon B."/>
            <person name="Goodwin S."/>
            <person name="Spatafora J."/>
            <person name="Crous P."/>
            <person name="Grigoriev I."/>
        </authorList>
    </citation>
    <scope>NUCLEOTIDE SEQUENCE</scope>
    <source>
        <strain evidence="4">CBS 123094</strain>
    </source>
</reference>
<proteinExistence type="predicted"/>
<sequence length="492" mass="55597">MGAKGCWTCRERKVRCDSRWPTCGNCTKARRVCQGYGIQLSWPRDGDRKRAITLHDTHRAMKLPRSKARRFLNAYSWDMALSAELENGTTPAVARYHRSMQLPHPIYLPPAVTSKEESHLIGFFHESTSLMLGPTDAEALTQFILRIALSDSSDTTNPVLQGVLALASLQLHGSSKSFRYKRLAVSSIVKESTDWLDEKSLLQNLVATMLLYHYELSLESSSKGTWVVFFCAVKRIINTSPAMNKLVRQEYSVFLDWIYYHEVLSEFTIRHWKVPYDGCGFAPTARSPRMDGTGSMAEESIGCPKNVLELIVHTCRRTIVASSPEMQYTNAELERAKVLEQKISTAVGEFGPIRAPCAIAMDRSAMVSDLHRVACLIYANRAAHCVSGTDFRHRRLVREGMLLLGELETCQNAWPLFIIACEAVDDGQRLAILDVCERTRQDRRQRSSHIHSIQNMIKAVWNQHDLDADDRIDYLAILDAVISGLPFMPLFA</sequence>
<organism evidence="4 5">
    <name type="scientific">Amniculicola lignicola CBS 123094</name>
    <dbReference type="NCBI Taxonomy" id="1392246"/>
    <lineage>
        <taxon>Eukaryota</taxon>
        <taxon>Fungi</taxon>
        <taxon>Dikarya</taxon>
        <taxon>Ascomycota</taxon>
        <taxon>Pezizomycotina</taxon>
        <taxon>Dothideomycetes</taxon>
        <taxon>Pleosporomycetidae</taxon>
        <taxon>Pleosporales</taxon>
        <taxon>Amniculicolaceae</taxon>
        <taxon>Amniculicola</taxon>
    </lineage>
</organism>
<dbReference type="Pfam" id="PF00172">
    <property type="entry name" value="Zn_clus"/>
    <property type="match status" value="1"/>
</dbReference>
<dbReference type="InterPro" id="IPR021858">
    <property type="entry name" value="Fun_TF"/>
</dbReference>
<keyword evidence="2" id="KW-0539">Nucleus</keyword>
<evidence type="ECO:0000313" key="5">
    <source>
        <dbReference type="Proteomes" id="UP000799779"/>
    </source>
</evidence>